<evidence type="ECO:0000256" key="1">
    <source>
        <dbReference type="SAM" id="MobiDB-lite"/>
    </source>
</evidence>
<accession>A0A4Z2E999</accession>
<gene>
    <name evidence="2" type="ORF">EYF80_064722</name>
</gene>
<dbReference type="AlphaFoldDB" id="A0A4Z2E999"/>
<feature type="region of interest" description="Disordered" evidence="1">
    <location>
        <begin position="1"/>
        <end position="20"/>
    </location>
</feature>
<proteinExistence type="predicted"/>
<dbReference type="EMBL" id="SRLO01013302">
    <property type="protein sequence ID" value="TNN25150.1"/>
    <property type="molecule type" value="Genomic_DNA"/>
</dbReference>
<protein>
    <submittedName>
        <fullName evidence="2">Uncharacterized protein</fullName>
    </submittedName>
</protein>
<keyword evidence="3" id="KW-1185">Reference proteome</keyword>
<evidence type="ECO:0000313" key="3">
    <source>
        <dbReference type="Proteomes" id="UP000314294"/>
    </source>
</evidence>
<comment type="caution">
    <text evidence="2">The sequence shown here is derived from an EMBL/GenBank/DDBJ whole genome shotgun (WGS) entry which is preliminary data.</text>
</comment>
<sequence>MLRAQSEAEGTRARTMSPAR</sequence>
<dbReference type="Proteomes" id="UP000314294">
    <property type="component" value="Unassembled WGS sequence"/>
</dbReference>
<name>A0A4Z2E999_9TELE</name>
<evidence type="ECO:0000313" key="2">
    <source>
        <dbReference type="EMBL" id="TNN25150.1"/>
    </source>
</evidence>
<organism evidence="2 3">
    <name type="scientific">Liparis tanakae</name>
    <name type="common">Tanaka's snailfish</name>
    <dbReference type="NCBI Taxonomy" id="230148"/>
    <lineage>
        <taxon>Eukaryota</taxon>
        <taxon>Metazoa</taxon>
        <taxon>Chordata</taxon>
        <taxon>Craniata</taxon>
        <taxon>Vertebrata</taxon>
        <taxon>Euteleostomi</taxon>
        <taxon>Actinopterygii</taxon>
        <taxon>Neopterygii</taxon>
        <taxon>Teleostei</taxon>
        <taxon>Neoteleostei</taxon>
        <taxon>Acanthomorphata</taxon>
        <taxon>Eupercaria</taxon>
        <taxon>Perciformes</taxon>
        <taxon>Cottioidei</taxon>
        <taxon>Cottales</taxon>
        <taxon>Liparidae</taxon>
        <taxon>Liparis</taxon>
    </lineage>
</organism>
<reference evidence="2 3" key="1">
    <citation type="submission" date="2019-03" db="EMBL/GenBank/DDBJ databases">
        <title>First draft genome of Liparis tanakae, snailfish: a comprehensive survey of snailfish specific genes.</title>
        <authorList>
            <person name="Kim W."/>
            <person name="Song I."/>
            <person name="Jeong J.-H."/>
            <person name="Kim D."/>
            <person name="Kim S."/>
            <person name="Ryu S."/>
            <person name="Song J.Y."/>
            <person name="Lee S.K."/>
        </authorList>
    </citation>
    <scope>NUCLEOTIDE SEQUENCE [LARGE SCALE GENOMIC DNA]</scope>
    <source>
        <tissue evidence="2">Muscle</tissue>
    </source>
</reference>